<feature type="domain" description="Orn/DAP/Arg decarboxylase 2 C-terminal" evidence="13">
    <location>
        <begin position="148"/>
        <end position="346"/>
    </location>
</feature>
<evidence type="ECO:0000256" key="10">
    <source>
        <dbReference type="ARBA" id="ARBA00047389"/>
    </source>
</evidence>
<dbReference type="Gene3D" id="3.20.20.10">
    <property type="entry name" value="Alanine racemase"/>
    <property type="match status" value="1"/>
</dbReference>
<evidence type="ECO:0000313" key="15">
    <source>
        <dbReference type="Proteomes" id="UP000283650"/>
    </source>
</evidence>
<dbReference type="PANTHER" id="PTHR43727:SF1">
    <property type="entry name" value="CARBOXYNORSPERMIDINE_CARBOXYSPERMIDINE DECARBOXYLASE"/>
    <property type="match status" value="1"/>
</dbReference>
<dbReference type="InterPro" id="IPR009006">
    <property type="entry name" value="Ala_racemase/Decarboxylase_C"/>
</dbReference>
<comment type="cofactor">
    <cofactor evidence="1 11">
        <name>pyridoxal 5'-phosphate</name>
        <dbReference type="ChEBI" id="CHEBI:597326"/>
    </cofactor>
</comment>
<dbReference type="Gene3D" id="2.40.37.10">
    <property type="entry name" value="Lyase, Ornithine Decarboxylase, Chain A, domain 1"/>
    <property type="match status" value="1"/>
</dbReference>
<evidence type="ECO:0000256" key="7">
    <source>
        <dbReference type="ARBA" id="ARBA00023239"/>
    </source>
</evidence>
<evidence type="ECO:0000256" key="11">
    <source>
        <dbReference type="PIRNR" id="PIRNR038941"/>
    </source>
</evidence>
<dbReference type="InterPro" id="IPR005730">
    <property type="entry name" value="Nsp_de-COase"/>
</dbReference>
<comment type="subcellular location">
    <subcellularLocation>
        <location evidence="11">Cytoplasm</location>
    </subcellularLocation>
</comment>
<comment type="caution">
    <text evidence="14">The sequence shown here is derived from an EMBL/GenBank/DDBJ whole genome shotgun (WGS) entry which is preliminary data.</text>
</comment>
<dbReference type="SUPFAM" id="SSF51419">
    <property type="entry name" value="PLP-binding barrel"/>
    <property type="match status" value="1"/>
</dbReference>
<evidence type="ECO:0000256" key="5">
    <source>
        <dbReference type="ARBA" id="ARBA00022898"/>
    </source>
</evidence>
<evidence type="ECO:0000256" key="6">
    <source>
        <dbReference type="ARBA" id="ARBA00023066"/>
    </source>
</evidence>
<dbReference type="GO" id="GO:0008836">
    <property type="term" value="F:diaminopimelate decarboxylase activity"/>
    <property type="evidence" value="ECO:0007669"/>
    <property type="project" value="TreeGrafter"/>
</dbReference>
<dbReference type="RefSeq" id="WP_123376298.1">
    <property type="nucleotide sequence ID" value="NZ_MOBY01000012.1"/>
</dbReference>
<dbReference type="GO" id="GO:0008295">
    <property type="term" value="P:spermidine biosynthetic process"/>
    <property type="evidence" value="ECO:0007669"/>
    <property type="project" value="UniProtKB-KW"/>
</dbReference>
<evidence type="ECO:0000259" key="13">
    <source>
        <dbReference type="Pfam" id="PF00278"/>
    </source>
</evidence>
<evidence type="ECO:0000256" key="3">
    <source>
        <dbReference type="ARBA" id="ARBA00013633"/>
    </source>
</evidence>
<dbReference type="SUPFAM" id="SSF50621">
    <property type="entry name" value="Alanine racemase C-terminal domain-like"/>
    <property type="match status" value="1"/>
</dbReference>
<evidence type="ECO:0000256" key="4">
    <source>
        <dbReference type="ARBA" id="ARBA00022793"/>
    </source>
</evidence>
<dbReference type="GO" id="GO:0045312">
    <property type="term" value="P:nor-spermidine biosynthetic process"/>
    <property type="evidence" value="ECO:0007669"/>
    <property type="project" value="InterPro"/>
</dbReference>
<comment type="catalytic activity">
    <reaction evidence="10 11">
        <text>carboxynorspermidine + H(+) = norspermidine + CO2</text>
        <dbReference type="Rhea" id="RHEA:34099"/>
        <dbReference type="ChEBI" id="CHEBI:15378"/>
        <dbReference type="ChEBI" id="CHEBI:16526"/>
        <dbReference type="ChEBI" id="CHEBI:57920"/>
        <dbReference type="ChEBI" id="CHEBI:65070"/>
        <dbReference type="EC" id="4.1.1.96"/>
    </reaction>
</comment>
<sequence length="388" mass="43332">MKDVLMAMNTEVKTPYYLCDSSLLERNVSIMNMIEQRAGCTVLFSMKSFNAVGILNEFFDGRVSGYSTGSSFEFRSVTEGGLRKPAVLSIYKPAFTQAEILEYSAKADFLVFNSAEQLKLFQSLQASHDIKLHARIGVRVNPEISVVEKDLYNPCRPNSHLGIKLTELDALDTAYSGILIHNMCQSRDAQEFCTNLDLIEQKLDVVIRGGNLTWINFGGGSLFTSPGYDLDRIIYRLKTFRDKYNLDIYLEPSEAWVLDAGYLVAGVLDINGRENKNAILDISVPAHIPDVLEIPYSPRVINGKVAAVSQFSYTLCGLSCMSGDVVGTYEFDAELHVGSKVVFEDMLPYSMVKSSFFNGVAKPDIYLWSSDNKIKNIKAYAFEDYVNA</sequence>
<keyword evidence="11" id="KW-0620">Polyamine biosynthesis</keyword>
<reference evidence="14 15" key="1">
    <citation type="submission" date="2016-10" db="EMBL/GenBank/DDBJ databases">
        <title>Comparative genome analysis of multiple Pseudomonas spp. focuses on biocontrol and plant growth promoting traits.</title>
        <authorList>
            <person name="Tao X.-Y."/>
            <person name="Taylor C.G."/>
        </authorList>
    </citation>
    <scope>NUCLEOTIDE SEQUENCE [LARGE SCALE GENOMIC DNA]</scope>
    <source>
        <strain evidence="14 15">2F9</strain>
    </source>
</reference>
<evidence type="ECO:0000256" key="2">
    <source>
        <dbReference type="ARBA" id="ARBA00012259"/>
    </source>
</evidence>
<keyword evidence="7 11" id="KW-0456">Lyase</keyword>
<organism evidence="14 15">
    <name type="scientific">Pseudomonas fluorescens</name>
    <dbReference type="NCBI Taxonomy" id="294"/>
    <lineage>
        <taxon>Bacteria</taxon>
        <taxon>Pseudomonadati</taxon>
        <taxon>Pseudomonadota</taxon>
        <taxon>Gammaproteobacteria</taxon>
        <taxon>Pseudomonadales</taxon>
        <taxon>Pseudomonadaceae</taxon>
        <taxon>Pseudomonas</taxon>
    </lineage>
</organism>
<keyword evidence="5 11" id="KW-0663">Pyridoxal phosphate</keyword>
<comment type="similarity">
    <text evidence="8 11">Belongs to the Orn/Lys/Arg decarboxylase class-II family. NspC subfamily.</text>
</comment>
<dbReference type="EMBL" id="MOBY01000012">
    <property type="protein sequence ID" value="RON92460.1"/>
    <property type="molecule type" value="Genomic_DNA"/>
</dbReference>
<comment type="catalytic activity">
    <reaction evidence="9 11">
        <text>carboxyspermidine + H(+) = spermidine + CO2</text>
        <dbReference type="Rhea" id="RHEA:34095"/>
        <dbReference type="ChEBI" id="CHEBI:15378"/>
        <dbReference type="ChEBI" id="CHEBI:16526"/>
        <dbReference type="ChEBI" id="CHEBI:57834"/>
        <dbReference type="ChEBI" id="CHEBI:65072"/>
        <dbReference type="EC" id="4.1.1.96"/>
    </reaction>
</comment>
<evidence type="ECO:0000256" key="9">
    <source>
        <dbReference type="ARBA" id="ARBA00047351"/>
    </source>
</evidence>
<dbReference type="AlphaFoldDB" id="A0A423N2Z9"/>
<evidence type="ECO:0000313" key="14">
    <source>
        <dbReference type="EMBL" id="RON92460.1"/>
    </source>
</evidence>
<dbReference type="PIRSF" id="PIRSF038941">
    <property type="entry name" value="NspC"/>
    <property type="match status" value="1"/>
</dbReference>
<name>A0A423N2Z9_PSEFL</name>
<dbReference type="GO" id="GO:0005737">
    <property type="term" value="C:cytoplasm"/>
    <property type="evidence" value="ECO:0007669"/>
    <property type="project" value="UniProtKB-SubCell"/>
</dbReference>
<dbReference type="PANTHER" id="PTHR43727">
    <property type="entry name" value="DIAMINOPIMELATE DECARBOXYLASE"/>
    <property type="match status" value="1"/>
</dbReference>
<keyword evidence="11" id="KW-0963">Cytoplasm</keyword>
<keyword evidence="6 11" id="KW-0745">Spermidine biosynthesis</keyword>
<comment type="subunit">
    <text evidence="11">Homodimer.</text>
</comment>
<dbReference type="GO" id="GO:0009089">
    <property type="term" value="P:lysine biosynthetic process via diaminopimelate"/>
    <property type="evidence" value="ECO:0007669"/>
    <property type="project" value="TreeGrafter"/>
</dbReference>
<evidence type="ECO:0000256" key="8">
    <source>
        <dbReference type="ARBA" id="ARBA00025802"/>
    </source>
</evidence>
<dbReference type="Proteomes" id="UP000283650">
    <property type="component" value="Unassembled WGS sequence"/>
</dbReference>
<dbReference type="Pfam" id="PF00278">
    <property type="entry name" value="Orn_DAP_Arg_deC"/>
    <property type="match status" value="1"/>
</dbReference>
<protein>
    <recommendedName>
        <fullName evidence="3 11">Carboxynorspermidine/carboxyspermidine decarboxylase</fullName>
        <shortName evidence="11">CANS DC/CAS DC</shortName>
        <shortName evidence="11">CANSDC/CASDC</shortName>
        <ecNumber evidence="2 11">4.1.1.96</ecNumber>
    </recommendedName>
</protein>
<feature type="binding site" evidence="12">
    <location>
        <position position="254"/>
    </location>
    <ligand>
        <name>substrate</name>
    </ligand>
</feature>
<evidence type="ECO:0000256" key="12">
    <source>
        <dbReference type="PIRSR" id="PIRSR038941-1"/>
    </source>
</evidence>
<accession>A0A423N2Z9</accession>
<feature type="binding site" evidence="12">
    <location>
        <position position="290"/>
    </location>
    <ligand>
        <name>substrate</name>
    </ligand>
</feature>
<dbReference type="InterPro" id="IPR022643">
    <property type="entry name" value="De-COase2_C"/>
</dbReference>
<gene>
    <name evidence="14" type="ORF">BK672_20190</name>
</gene>
<comment type="function">
    <text evidence="11">Catalyzes the decarboxylation of carboxynorspermidine and carboxyspermidine.</text>
</comment>
<proteinExistence type="inferred from homology"/>
<dbReference type="InterPro" id="IPR029066">
    <property type="entry name" value="PLP-binding_barrel"/>
</dbReference>
<evidence type="ECO:0000256" key="1">
    <source>
        <dbReference type="ARBA" id="ARBA00001933"/>
    </source>
</evidence>
<dbReference type="EC" id="4.1.1.96" evidence="2 11"/>
<keyword evidence="4 11" id="KW-0210">Decarboxylase</keyword>